<dbReference type="Gene3D" id="3.30.365.10">
    <property type="entry name" value="Aldehyde oxidase/xanthine dehydrogenase, molybdopterin binding domain"/>
    <property type="match status" value="1"/>
</dbReference>
<evidence type="ECO:0000313" key="2">
    <source>
        <dbReference type="EMBL" id="VTR30854.1"/>
    </source>
</evidence>
<gene>
    <name evidence="2" type="ORF">NCTC12965_03128</name>
</gene>
<evidence type="ECO:0000259" key="1">
    <source>
        <dbReference type="Pfam" id="PF02738"/>
    </source>
</evidence>
<feature type="domain" description="Aldehyde oxidase/xanthine dehydrogenase first molybdopterin binding" evidence="1">
    <location>
        <begin position="1"/>
        <end position="50"/>
    </location>
</feature>
<dbReference type="Pfam" id="PF02738">
    <property type="entry name" value="MoCoBD_1"/>
    <property type="match status" value="1"/>
</dbReference>
<sequence length="57" mass="6383">MIKPYIGGGFGNKQDVLEEPMAAFLTWKLGGVPVKVELSREECFLASTHTPLVRHQR</sequence>
<reference evidence="2" key="1">
    <citation type="submission" date="2019-05" db="EMBL/GenBank/DDBJ databases">
        <authorList>
            <consortium name="Pathogen Informatics"/>
        </authorList>
    </citation>
    <scope>NUCLEOTIDE SEQUENCE [LARGE SCALE GENOMIC DNA]</scope>
    <source>
        <strain evidence="2">NCTC12965</strain>
    </source>
</reference>
<proteinExistence type="predicted"/>
<dbReference type="InterPro" id="IPR008274">
    <property type="entry name" value="AldOxase/xan_DH_MoCoBD1"/>
</dbReference>
<dbReference type="SUPFAM" id="SSF56003">
    <property type="entry name" value="Molybdenum cofactor-binding domain"/>
    <property type="match status" value="1"/>
</dbReference>
<accession>A0A4U9UM84</accession>
<dbReference type="AlphaFoldDB" id="A0A4U9UM84"/>
<dbReference type="EMBL" id="CABEEZ010000068">
    <property type="protein sequence ID" value="VTR30854.1"/>
    <property type="molecule type" value="Genomic_DNA"/>
</dbReference>
<dbReference type="GO" id="GO:0016491">
    <property type="term" value="F:oxidoreductase activity"/>
    <property type="evidence" value="ECO:0007669"/>
    <property type="project" value="InterPro"/>
</dbReference>
<name>A0A4U9UM84_SERFO</name>
<protein>
    <submittedName>
        <fullName evidence="2">Xanthine dehydrogenase subunit XdhA</fullName>
    </submittedName>
</protein>
<dbReference type="InterPro" id="IPR037165">
    <property type="entry name" value="AldOxase/xan_DH_Mopterin-bd_sf"/>
</dbReference>
<organism evidence="2">
    <name type="scientific">Serratia fonticola</name>
    <dbReference type="NCBI Taxonomy" id="47917"/>
    <lineage>
        <taxon>Bacteria</taxon>
        <taxon>Pseudomonadati</taxon>
        <taxon>Pseudomonadota</taxon>
        <taxon>Gammaproteobacteria</taxon>
        <taxon>Enterobacterales</taxon>
        <taxon>Yersiniaceae</taxon>
        <taxon>Serratia</taxon>
    </lineage>
</organism>